<proteinExistence type="predicted"/>
<dbReference type="Proteomes" id="UP000186905">
    <property type="component" value="Unassembled WGS sequence"/>
</dbReference>
<organism evidence="3 4">
    <name type="scientific">Photobacterium proteolyticum</name>
    <dbReference type="NCBI Taxonomy" id="1903952"/>
    <lineage>
        <taxon>Bacteria</taxon>
        <taxon>Pseudomonadati</taxon>
        <taxon>Pseudomonadota</taxon>
        <taxon>Gammaproteobacteria</taxon>
        <taxon>Vibrionales</taxon>
        <taxon>Vibrionaceae</taxon>
        <taxon>Photobacterium</taxon>
    </lineage>
</organism>
<dbReference type="InterPro" id="IPR036700">
    <property type="entry name" value="BOBF_sf"/>
</dbReference>
<dbReference type="EMBL" id="MJIL01000087">
    <property type="protein sequence ID" value="OLQ73488.1"/>
    <property type="molecule type" value="Genomic_DNA"/>
</dbReference>
<dbReference type="InterPro" id="IPR005220">
    <property type="entry name" value="CarO-like"/>
</dbReference>
<protein>
    <submittedName>
        <fullName evidence="3">Uncharacterized protein</fullName>
    </submittedName>
</protein>
<name>A0A1Q9GGG7_9GAMM</name>
<evidence type="ECO:0000313" key="4">
    <source>
        <dbReference type="Proteomes" id="UP000186905"/>
    </source>
</evidence>
<evidence type="ECO:0000313" key="3">
    <source>
        <dbReference type="EMBL" id="OLQ73488.1"/>
    </source>
</evidence>
<dbReference type="AlphaFoldDB" id="A0A1Q9GGG7"/>
<dbReference type="PANTHER" id="PTHR36571:SF1">
    <property type="entry name" value="PROTEIN YGIW"/>
    <property type="match status" value="1"/>
</dbReference>
<sequence length="118" mass="12850">MKTTVYAITAALIIMPTVALANPNGMSYSGPIQTTTVSEVLEQTNLFSEQNVILEGKLIKQINADTYVFSDGKNEINVEVDDDIHLGQAIAPNTRLRVYGEVEGSAIPEVEIDKIQVL</sequence>
<dbReference type="Pfam" id="PF04076">
    <property type="entry name" value="BOF"/>
    <property type="match status" value="1"/>
</dbReference>
<feature type="chain" id="PRO_5012593260" evidence="2">
    <location>
        <begin position="22"/>
        <end position="118"/>
    </location>
</feature>
<dbReference type="OrthoDB" id="5901218at2"/>
<evidence type="ECO:0000256" key="2">
    <source>
        <dbReference type="SAM" id="SignalP"/>
    </source>
</evidence>
<dbReference type="STRING" id="1903952.BIT28_21915"/>
<keyword evidence="4" id="KW-1185">Reference proteome</keyword>
<evidence type="ECO:0000256" key="1">
    <source>
        <dbReference type="ARBA" id="ARBA00022729"/>
    </source>
</evidence>
<gene>
    <name evidence="3" type="ORF">BIT28_21915</name>
</gene>
<dbReference type="NCBIfam" id="NF033674">
    <property type="entry name" value="stress_OB_fold"/>
    <property type="match status" value="1"/>
</dbReference>
<reference evidence="3 4" key="1">
    <citation type="submission" date="2016-09" db="EMBL/GenBank/DDBJ databases">
        <title>Photobacterium proteolyticum sp. nov. a protease producing bacterium isolated from ocean sediments of Laizhou Bay.</title>
        <authorList>
            <person name="Li Y."/>
        </authorList>
    </citation>
    <scope>NUCLEOTIDE SEQUENCE [LARGE SCALE GENOMIC DNA]</scope>
    <source>
        <strain evidence="3 4">13-12</strain>
    </source>
</reference>
<feature type="signal peptide" evidence="2">
    <location>
        <begin position="1"/>
        <end position="21"/>
    </location>
</feature>
<dbReference type="PANTHER" id="PTHR36571">
    <property type="entry name" value="PROTEIN YGIW"/>
    <property type="match status" value="1"/>
</dbReference>
<comment type="caution">
    <text evidence="3">The sequence shown here is derived from an EMBL/GenBank/DDBJ whole genome shotgun (WGS) entry which is preliminary data.</text>
</comment>
<keyword evidence="1 2" id="KW-0732">Signal</keyword>
<accession>A0A1Q9GGG7</accession>
<dbReference type="Gene3D" id="2.40.50.200">
    <property type="entry name" value="Bacterial OB-fold"/>
    <property type="match status" value="1"/>
</dbReference>
<dbReference type="SUPFAM" id="SSF101756">
    <property type="entry name" value="Hypothetical protein YgiW"/>
    <property type="match status" value="1"/>
</dbReference>